<dbReference type="EMBL" id="JABCSC020000004">
    <property type="protein sequence ID" value="NSL56598.1"/>
    <property type="molecule type" value="Genomic_DNA"/>
</dbReference>
<dbReference type="InterPro" id="IPR036567">
    <property type="entry name" value="RHF-like"/>
</dbReference>
<protein>
    <submittedName>
        <fullName evidence="1">HPF/RaiA family ribosome-associated protein</fullName>
    </submittedName>
</protein>
<organism evidence="1 2">
    <name type="scientific">Uliginosibacterium aquaticum</name>
    <dbReference type="NCBI Taxonomy" id="2731212"/>
    <lineage>
        <taxon>Bacteria</taxon>
        <taxon>Pseudomonadati</taxon>
        <taxon>Pseudomonadota</taxon>
        <taxon>Betaproteobacteria</taxon>
        <taxon>Rhodocyclales</taxon>
        <taxon>Zoogloeaceae</taxon>
        <taxon>Uliginosibacterium</taxon>
    </lineage>
</organism>
<accession>A0ABX2IIF2</accession>
<dbReference type="Pfam" id="PF02482">
    <property type="entry name" value="Ribosomal_S30AE"/>
    <property type="match status" value="1"/>
</dbReference>
<comment type="caution">
    <text evidence="1">The sequence shown here is derived from an EMBL/GenBank/DDBJ whole genome shotgun (WGS) entry which is preliminary data.</text>
</comment>
<dbReference type="RefSeq" id="WP_170022908.1">
    <property type="nucleotide sequence ID" value="NZ_JABCSC020000004.1"/>
</dbReference>
<evidence type="ECO:0000313" key="2">
    <source>
        <dbReference type="Proteomes" id="UP000778523"/>
    </source>
</evidence>
<proteinExistence type="predicted"/>
<gene>
    <name evidence="1" type="ORF">HJ583_016305</name>
</gene>
<evidence type="ECO:0000313" key="1">
    <source>
        <dbReference type="EMBL" id="NSL56598.1"/>
    </source>
</evidence>
<dbReference type="InterPro" id="IPR003489">
    <property type="entry name" value="RHF/RaiA"/>
</dbReference>
<reference evidence="1 2" key="1">
    <citation type="submission" date="2020-06" db="EMBL/GenBank/DDBJ databases">
        <title>Draft genome of Uliginosibacterium sp. IMCC34675.</title>
        <authorList>
            <person name="Song J."/>
        </authorList>
    </citation>
    <scope>NUCLEOTIDE SEQUENCE [LARGE SCALE GENOMIC DNA]</scope>
    <source>
        <strain evidence="1 2">IMCC34675</strain>
    </source>
</reference>
<dbReference type="Proteomes" id="UP000778523">
    <property type="component" value="Unassembled WGS sequence"/>
</dbReference>
<dbReference type="SUPFAM" id="SSF69754">
    <property type="entry name" value="Ribosome binding protein Y (YfiA homologue)"/>
    <property type="match status" value="1"/>
</dbReference>
<keyword evidence="2" id="KW-1185">Reference proteome</keyword>
<sequence>MKLAIKKISGTPLDHAVIAHIERRAEFALARLKLHVQQVQVGLIDLNGPRGGIDKCCQIQVRLVGEPALVVAETSDDSYAAINRAFSVASHLAARRIERRSRRHPEMREMLQVPAIVG</sequence>
<name>A0ABX2IIF2_9RHOO</name>
<dbReference type="Gene3D" id="3.30.160.100">
    <property type="entry name" value="Ribosome hibernation promotion factor-like"/>
    <property type="match status" value="1"/>
</dbReference>